<gene>
    <name evidence="1" type="ORF">QE152_g26387</name>
</gene>
<comment type="caution">
    <text evidence="1">The sequence shown here is derived from an EMBL/GenBank/DDBJ whole genome shotgun (WGS) entry which is preliminary data.</text>
</comment>
<dbReference type="EMBL" id="JASPKY010000301">
    <property type="protein sequence ID" value="KAK9709836.1"/>
    <property type="molecule type" value="Genomic_DNA"/>
</dbReference>
<name>A0AAW1JWY0_POPJA</name>
<evidence type="ECO:0000313" key="2">
    <source>
        <dbReference type="Proteomes" id="UP001458880"/>
    </source>
</evidence>
<keyword evidence="2" id="KW-1185">Reference proteome</keyword>
<accession>A0AAW1JWY0</accession>
<dbReference type="Proteomes" id="UP001458880">
    <property type="component" value="Unassembled WGS sequence"/>
</dbReference>
<sequence length="102" mass="12099">MFAATRREETEMVDEKMDGKGKRWWRRWMGKERDGGERADVLIFWRNSQNSIDLPKDMSSTSMAAMKKLGFACSNWCFDKTSKTVQYHITLVWRPSHLKHQI</sequence>
<organism evidence="1 2">
    <name type="scientific">Popillia japonica</name>
    <name type="common">Japanese beetle</name>
    <dbReference type="NCBI Taxonomy" id="7064"/>
    <lineage>
        <taxon>Eukaryota</taxon>
        <taxon>Metazoa</taxon>
        <taxon>Ecdysozoa</taxon>
        <taxon>Arthropoda</taxon>
        <taxon>Hexapoda</taxon>
        <taxon>Insecta</taxon>
        <taxon>Pterygota</taxon>
        <taxon>Neoptera</taxon>
        <taxon>Endopterygota</taxon>
        <taxon>Coleoptera</taxon>
        <taxon>Polyphaga</taxon>
        <taxon>Scarabaeiformia</taxon>
        <taxon>Scarabaeidae</taxon>
        <taxon>Rutelinae</taxon>
        <taxon>Popillia</taxon>
    </lineage>
</organism>
<proteinExistence type="predicted"/>
<reference evidence="1 2" key="1">
    <citation type="journal article" date="2024" name="BMC Genomics">
        <title>De novo assembly and annotation of Popillia japonica's genome with initial clues to its potential as an invasive pest.</title>
        <authorList>
            <person name="Cucini C."/>
            <person name="Boschi S."/>
            <person name="Funari R."/>
            <person name="Cardaioli E."/>
            <person name="Iannotti N."/>
            <person name="Marturano G."/>
            <person name="Paoli F."/>
            <person name="Bruttini M."/>
            <person name="Carapelli A."/>
            <person name="Frati F."/>
            <person name="Nardi F."/>
        </authorList>
    </citation>
    <scope>NUCLEOTIDE SEQUENCE [LARGE SCALE GENOMIC DNA]</scope>
    <source>
        <strain evidence="1">DMR45628</strain>
    </source>
</reference>
<protein>
    <submittedName>
        <fullName evidence="1">Uncharacterized protein</fullName>
    </submittedName>
</protein>
<evidence type="ECO:0000313" key="1">
    <source>
        <dbReference type="EMBL" id="KAK9709836.1"/>
    </source>
</evidence>
<dbReference type="AlphaFoldDB" id="A0AAW1JWY0"/>